<dbReference type="Pfam" id="PF00114">
    <property type="entry name" value="Pilin"/>
    <property type="match status" value="1"/>
</dbReference>
<dbReference type="GO" id="GO:0043107">
    <property type="term" value="P:type IV pilus-dependent motility"/>
    <property type="evidence" value="ECO:0007669"/>
    <property type="project" value="TreeGrafter"/>
</dbReference>
<evidence type="ECO:0000313" key="15">
    <source>
        <dbReference type="Proteomes" id="UP000295794"/>
    </source>
</evidence>
<dbReference type="EMBL" id="UGHR01000005">
    <property type="protein sequence ID" value="STR45757.1"/>
    <property type="molecule type" value="Genomic_DNA"/>
</dbReference>
<gene>
    <name evidence="10" type="primary">pilE_3</name>
    <name evidence="11" type="synonym">pilE_4</name>
    <name evidence="12" type="synonym">pilE_5</name>
    <name evidence="13" type="ORF">EV682_12041</name>
    <name evidence="10" type="ORF">NCTC11159_03304</name>
    <name evidence="11" type="ORF">NCTC11159_04342</name>
    <name evidence="12" type="ORF">NCTC11159_04345</name>
</gene>
<evidence type="ECO:0000256" key="4">
    <source>
        <dbReference type="ARBA" id="ARBA00022692"/>
    </source>
</evidence>
<accession>A0A377STT4</accession>
<proteinExistence type="inferred from homology"/>
<evidence type="ECO:0000256" key="2">
    <source>
        <dbReference type="ARBA" id="ARBA00005233"/>
    </source>
</evidence>
<evidence type="ECO:0000256" key="8">
    <source>
        <dbReference type="RuleBase" id="RU000389"/>
    </source>
</evidence>
<keyword evidence="3" id="KW-0488">Methylation</keyword>
<comment type="similarity">
    <text evidence="2 8">Belongs to the N-Me-Phe pilin family.</text>
</comment>
<keyword evidence="7" id="KW-1015">Disulfide bond</keyword>
<dbReference type="NCBIfam" id="TIGR02532">
    <property type="entry name" value="IV_pilin_GFxxxE"/>
    <property type="match status" value="1"/>
</dbReference>
<dbReference type="GO" id="GO:0007155">
    <property type="term" value="P:cell adhesion"/>
    <property type="evidence" value="ECO:0007669"/>
    <property type="project" value="InterPro"/>
</dbReference>
<evidence type="ECO:0000256" key="1">
    <source>
        <dbReference type="ARBA" id="ARBA00004167"/>
    </source>
</evidence>
<dbReference type="SUPFAM" id="SSF54523">
    <property type="entry name" value="Pili subunits"/>
    <property type="match status" value="1"/>
</dbReference>
<evidence type="ECO:0000313" key="14">
    <source>
        <dbReference type="Proteomes" id="UP000255108"/>
    </source>
</evidence>
<reference evidence="13 15" key="2">
    <citation type="submission" date="2019-03" db="EMBL/GenBank/DDBJ databases">
        <title>Genomic Encyclopedia of Type Strains, Phase IV (KMG-IV): sequencing the most valuable type-strain genomes for metagenomic binning, comparative biology and taxonomic classification.</title>
        <authorList>
            <person name="Goeker M."/>
        </authorList>
    </citation>
    <scope>NUCLEOTIDE SEQUENCE [LARGE SCALE GENOMIC DNA]</scope>
    <source>
        <strain evidence="13 15">DSM 3764</strain>
    </source>
</reference>
<evidence type="ECO:0000256" key="3">
    <source>
        <dbReference type="ARBA" id="ARBA00022481"/>
    </source>
</evidence>
<dbReference type="GO" id="GO:0015628">
    <property type="term" value="P:protein secretion by the type II secretion system"/>
    <property type="evidence" value="ECO:0007669"/>
    <property type="project" value="InterPro"/>
</dbReference>
<dbReference type="GO" id="GO:0015627">
    <property type="term" value="C:type II protein secretion system complex"/>
    <property type="evidence" value="ECO:0007669"/>
    <property type="project" value="InterPro"/>
</dbReference>
<keyword evidence="15" id="KW-1185">Reference proteome</keyword>
<evidence type="ECO:0000313" key="10">
    <source>
        <dbReference type="EMBL" id="STR44760.1"/>
    </source>
</evidence>
<dbReference type="InterPro" id="IPR045584">
    <property type="entry name" value="Pilin-like"/>
</dbReference>
<dbReference type="InterPro" id="IPR002416">
    <property type="entry name" value="T2SS_protein-GspH"/>
</dbReference>
<dbReference type="Proteomes" id="UP000255108">
    <property type="component" value="Unassembled WGS sequence"/>
</dbReference>
<keyword evidence="4 9" id="KW-0812">Transmembrane</keyword>
<dbReference type="EMBL" id="UGHR01000005">
    <property type="protein sequence ID" value="STR45758.1"/>
    <property type="molecule type" value="Genomic_DNA"/>
</dbReference>
<feature type="transmembrane region" description="Helical" evidence="9">
    <location>
        <begin position="7"/>
        <end position="31"/>
    </location>
</feature>
<dbReference type="AlphaFoldDB" id="A0A377STT4"/>
<dbReference type="GO" id="GO:0044096">
    <property type="term" value="C:type IV pilus"/>
    <property type="evidence" value="ECO:0007669"/>
    <property type="project" value="TreeGrafter"/>
</dbReference>
<evidence type="ECO:0000256" key="6">
    <source>
        <dbReference type="ARBA" id="ARBA00023136"/>
    </source>
</evidence>
<evidence type="ECO:0000313" key="11">
    <source>
        <dbReference type="EMBL" id="STR45757.1"/>
    </source>
</evidence>
<dbReference type="PANTHER" id="PTHR30093">
    <property type="entry name" value="GENERAL SECRETION PATHWAY PROTEIN G"/>
    <property type="match status" value="1"/>
</dbReference>
<keyword evidence="8" id="KW-0281">Fimbrium</keyword>
<organism evidence="10 14">
    <name type="scientific">Iodobacter fluviatilis</name>
    <dbReference type="NCBI Taxonomy" id="537"/>
    <lineage>
        <taxon>Bacteria</taxon>
        <taxon>Pseudomonadati</taxon>
        <taxon>Pseudomonadota</taxon>
        <taxon>Betaproteobacteria</taxon>
        <taxon>Neisseriales</taxon>
        <taxon>Chitinibacteraceae</taxon>
        <taxon>Iodobacter</taxon>
    </lineage>
</organism>
<dbReference type="PROSITE" id="PS00409">
    <property type="entry name" value="PROKAR_NTER_METHYL"/>
    <property type="match status" value="1"/>
</dbReference>
<sequence>MKNMQKGFTLIELMIVVAIIGILAAVAIPSYQDYTKKAKFSEVLSISDSYKQAVALCHADLGTFTGCDAGTQGIPAAPAATTGLAAGGTISAGVITFTGTTAAGGYTSVLSPTLNAAGSAITWAQTGTCLSVKYCR</sequence>
<dbReference type="EMBL" id="UGHR01000003">
    <property type="protein sequence ID" value="STR44760.1"/>
    <property type="molecule type" value="Genomic_DNA"/>
</dbReference>
<dbReference type="Gene3D" id="3.30.700.10">
    <property type="entry name" value="Glycoprotein, Type 4 Pilin"/>
    <property type="match status" value="1"/>
</dbReference>
<dbReference type="OrthoDB" id="8607132at2"/>
<evidence type="ECO:0000256" key="9">
    <source>
        <dbReference type="SAM" id="Phobius"/>
    </source>
</evidence>
<evidence type="ECO:0000313" key="12">
    <source>
        <dbReference type="EMBL" id="STR45758.1"/>
    </source>
</evidence>
<dbReference type="InterPro" id="IPR001082">
    <property type="entry name" value="Pilin"/>
</dbReference>
<dbReference type="PRINTS" id="PR00885">
    <property type="entry name" value="BCTERIALGSPH"/>
</dbReference>
<reference evidence="10 14" key="1">
    <citation type="submission" date="2018-06" db="EMBL/GenBank/DDBJ databases">
        <authorList>
            <consortium name="Pathogen Informatics"/>
            <person name="Doyle S."/>
        </authorList>
    </citation>
    <scope>NUCLEOTIDE SEQUENCE [LARGE SCALE GENOMIC DNA]</scope>
    <source>
        <strain evidence="10 14">NCTC11159</strain>
    </source>
</reference>
<name>A0A377STT4_9NEIS</name>
<dbReference type="InterPro" id="IPR012902">
    <property type="entry name" value="N_methyl_site"/>
</dbReference>
<dbReference type="EMBL" id="SMBT01000020">
    <property type="protein sequence ID" value="TCU81640.1"/>
    <property type="molecule type" value="Genomic_DNA"/>
</dbReference>
<dbReference type="Proteomes" id="UP000295794">
    <property type="component" value="Unassembled WGS sequence"/>
</dbReference>
<evidence type="ECO:0000313" key="13">
    <source>
        <dbReference type="EMBL" id="TCU81640.1"/>
    </source>
</evidence>
<protein>
    <submittedName>
        <fullName evidence="10">Pilin</fullName>
    </submittedName>
    <submittedName>
        <fullName evidence="13">Type IV pilus assembly protein PilA</fullName>
    </submittedName>
</protein>
<evidence type="ECO:0000256" key="7">
    <source>
        <dbReference type="ARBA" id="ARBA00023157"/>
    </source>
</evidence>
<comment type="subcellular location">
    <subcellularLocation>
        <location evidence="1">Membrane</location>
        <topology evidence="1">Single-pass membrane protein</topology>
    </subcellularLocation>
</comment>
<evidence type="ECO:0000256" key="5">
    <source>
        <dbReference type="ARBA" id="ARBA00022989"/>
    </source>
</evidence>
<dbReference type="PANTHER" id="PTHR30093:SF34">
    <property type="entry name" value="PREPILIN PEPTIDASE-DEPENDENT PROTEIN D"/>
    <property type="match status" value="1"/>
</dbReference>
<dbReference type="GO" id="GO:0016020">
    <property type="term" value="C:membrane"/>
    <property type="evidence" value="ECO:0007669"/>
    <property type="project" value="UniProtKB-SubCell"/>
</dbReference>
<dbReference type="RefSeq" id="WP_115228523.1">
    <property type="nucleotide sequence ID" value="NZ_CAWOLO010000020.1"/>
</dbReference>
<keyword evidence="5 9" id="KW-1133">Transmembrane helix</keyword>
<keyword evidence="6 9" id="KW-0472">Membrane</keyword>
<dbReference type="Pfam" id="PF07963">
    <property type="entry name" value="N_methyl"/>
    <property type="match status" value="1"/>
</dbReference>